<dbReference type="InterPro" id="IPR045851">
    <property type="entry name" value="AMP-bd_C_sf"/>
</dbReference>
<dbReference type="Gene3D" id="3.40.50.980">
    <property type="match status" value="2"/>
</dbReference>
<dbReference type="AlphaFoldDB" id="A0A8J3INH8"/>
<comment type="caution">
    <text evidence="5">The sequence shown here is derived from an EMBL/GenBank/DDBJ whole genome shotgun (WGS) entry which is preliminary data.</text>
</comment>
<evidence type="ECO:0000259" key="3">
    <source>
        <dbReference type="Pfam" id="PF00501"/>
    </source>
</evidence>
<protein>
    <submittedName>
        <fullName evidence="5">AMP-binding protein</fullName>
    </submittedName>
</protein>
<reference evidence="5" key="1">
    <citation type="submission" date="2020-10" db="EMBL/GenBank/DDBJ databases">
        <title>Taxonomic study of unclassified bacteria belonging to the class Ktedonobacteria.</title>
        <authorList>
            <person name="Yabe S."/>
            <person name="Wang C.M."/>
            <person name="Zheng Y."/>
            <person name="Sakai Y."/>
            <person name="Cavaletti L."/>
            <person name="Monciardini P."/>
            <person name="Donadio S."/>
        </authorList>
    </citation>
    <scope>NUCLEOTIDE SEQUENCE</scope>
    <source>
        <strain evidence="5">ID150040</strain>
    </source>
</reference>
<organism evidence="5 6">
    <name type="scientific">Reticulibacter mediterranei</name>
    <dbReference type="NCBI Taxonomy" id="2778369"/>
    <lineage>
        <taxon>Bacteria</taxon>
        <taxon>Bacillati</taxon>
        <taxon>Chloroflexota</taxon>
        <taxon>Ktedonobacteria</taxon>
        <taxon>Ktedonobacterales</taxon>
        <taxon>Reticulibacteraceae</taxon>
        <taxon>Reticulibacter</taxon>
    </lineage>
</organism>
<evidence type="ECO:0000256" key="2">
    <source>
        <dbReference type="ARBA" id="ARBA00022598"/>
    </source>
</evidence>
<dbReference type="PANTHER" id="PTHR43201:SF5">
    <property type="entry name" value="MEDIUM-CHAIN ACYL-COA LIGASE ACSF2, MITOCHONDRIAL"/>
    <property type="match status" value="1"/>
</dbReference>
<evidence type="ECO:0000313" key="5">
    <source>
        <dbReference type="EMBL" id="GHO93571.1"/>
    </source>
</evidence>
<dbReference type="Gene3D" id="2.30.38.10">
    <property type="entry name" value="Luciferase, Domain 3"/>
    <property type="match status" value="1"/>
</dbReference>
<dbReference type="Pfam" id="PF13193">
    <property type="entry name" value="AMP-binding_C"/>
    <property type="match status" value="1"/>
</dbReference>
<dbReference type="InterPro" id="IPR000873">
    <property type="entry name" value="AMP-dep_synth/lig_dom"/>
</dbReference>
<comment type="similarity">
    <text evidence="1">Belongs to the ATP-dependent AMP-binding enzyme family.</text>
</comment>
<accession>A0A8J3INH8</accession>
<dbReference type="Proteomes" id="UP000597444">
    <property type="component" value="Unassembled WGS sequence"/>
</dbReference>
<evidence type="ECO:0000259" key="4">
    <source>
        <dbReference type="Pfam" id="PF13193"/>
    </source>
</evidence>
<keyword evidence="2" id="KW-0436">Ligase</keyword>
<keyword evidence="6" id="KW-1185">Reference proteome</keyword>
<dbReference type="Pfam" id="PF00501">
    <property type="entry name" value="AMP-binding"/>
    <property type="match status" value="1"/>
</dbReference>
<dbReference type="InterPro" id="IPR025110">
    <property type="entry name" value="AMP-bd_C"/>
</dbReference>
<dbReference type="Gene3D" id="3.30.300.30">
    <property type="match status" value="1"/>
</dbReference>
<proteinExistence type="inferred from homology"/>
<feature type="domain" description="AMP-dependent synthetase/ligase" evidence="3">
    <location>
        <begin position="29"/>
        <end position="430"/>
    </location>
</feature>
<dbReference type="GO" id="GO:0031956">
    <property type="term" value="F:medium-chain fatty acid-CoA ligase activity"/>
    <property type="evidence" value="ECO:0007669"/>
    <property type="project" value="TreeGrafter"/>
</dbReference>
<dbReference type="RefSeq" id="WP_220204348.1">
    <property type="nucleotide sequence ID" value="NZ_BNJK01000001.1"/>
</dbReference>
<gene>
    <name evidence="5" type="ORF">KSF_036190</name>
</gene>
<feature type="domain" description="AMP-binding enzyme C-terminal" evidence="4">
    <location>
        <begin position="481"/>
        <end position="556"/>
    </location>
</feature>
<dbReference type="SUPFAM" id="SSF56801">
    <property type="entry name" value="Acetyl-CoA synthetase-like"/>
    <property type="match status" value="1"/>
</dbReference>
<dbReference type="InterPro" id="IPR020845">
    <property type="entry name" value="AMP-binding_CS"/>
</dbReference>
<dbReference type="FunFam" id="3.30.300.30:FF:000008">
    <property type="entry name" value="2,3-dihydroxybenzoate-AMP ligase"/>
    <property type="match status" value="1"/>
</dbReference>
<dbReference type="GO" id="GO:0006631">
    <property type="term" value="P:fatty acid metabolic process"/>
    <property type="evidence" value="ECO:0007669"/>
    <property type="project" value="TreeGrafter"/>
</dbReference>
<evidence type="ECO:0000313" key="6">
    <source>
        <dbReference type="Proteomes" id="UP000597444"/>
    </source>
</evidence>
<dbReference type="EMBL" id="BNJK01000001">
    <property type="protein sequence ID" value="GHO93571.1"/>
    <property type="molecule type" value="Genomic_DNA"/>
</dbReference>
<dbReference type="PANTHER" id="PTHR43201">
    <property type="entry name" value="ACYL-COA SYNTHETASE"/>
    <property type="match status" value="1"/>
</dbReference>
<evidence type="ECO:0000256" key="1">
    <source>
        <dbReference type="ARBA" id="ARBA00006432"/>
    </source>
</evidence>
<name>A0A8J3INH8_9CHLR</name>
<sequence>MSWSNSGLSYWQADHAGEPLLETTVGDLLDRRAQELPEHEALVYSCYPEFGGALDIRWTYREYCDRADEVARGLMALGLKKGEHIAVWAINLPEWTLLQMAAAKVGLVLVTINSSYRRAELEYILKQSDVVALFFMARMHDQNCLETISSLVTPGLSYGATSSESLPALRYVCLLGTPPPGKSGHLDAWRPALFREMLAGSIYTRPEELRKRQSAVQPSDPMLLLYTSGTTGSPKGVVLSHFSCINNAIGITNRNNTRPDDRNCCPIPFFHAAGCMTVLETLYQGTALHPMIAFDPQKMLQIISSERCTTLDAVPTMLIALLQQSDFSSYDLSSLRLVISGSAPVPAQLMEEVKERIGADIAIVFGQTEASSVISQTVPSDSFEMKATTVGTPLPHVEVKIVQPTTRETVPWGESGELCCRGYLVMQGYYKMLDSTRETIDREGWLHTGDLATMDQNGYIRIVGRLKEMIIRGGENIYPREIEELLQSHPKVMAAQVIGVPDQFFGEELAALIIPQANEQIGEDELKEFCRERISHQKVPRYIQFVASYPMTASGKVQKYLLRRQAMQALGLEVLATASA</sequence>
<dbReference type="PROSITE" id="PS00455">
    <property type="entry name" value="AMP_BINDING"/>
    <property type="match status" value="1"/>
</dbReference>